<accession>A0A833LZB6</accession>
<protein>
    <submittedName>
        <fullName evidence="1">Uncharacterized protein</fullName>
    </submittedName>
</protein>
<comment type="caution">
    <text evidence="1">The sequence shown here is derived from an EMBL/GenBank/DDBJ whole genome shotgun (WGS) entry which is preliminary data.</text>
</comment>
<sequence>MPDEAKTERTWVRSADFCVAAQDLRARGYSRKQIREKLKGQFDLPGAVCLATIDKALKDGPIKIFPKSQTQV</sequence>
<proteinExistence type="predicted"/>
<dbReference type="Proteomes" id="UP000460298">
    <property type="component" value="Unassembled WGS sequence"/>
</dbReference>
<organism evidence="1 2">
    <name type="scientific">Leptonema illini</name>
    <dbReference type="NCBI Taxonomy" id="183"/>
    <lineage>
        <taxon>Bacteria</taxon>
        <taxon>Pseudomonadati</taxon>
        <taxon>Spirochaetota</taxon>
        <taxon>Spirochaetia</taxon>
        <taxon>Leptospirales</taxon>
        <taxon>Leptospiraceae</taxon>
        <taxon>Leptonema</taxon>
    </lineage>
</organism>
<evidence type="ECO:0000313" key="1">
    <source>
        <dbReference type="EMBL" id="KAB2929149.1"/>
    </source>
</evidence>
<evidence type="ECO:0000313" key="2">
    <source>
        <dbReference type="Proteomes" id="UP000460298"/>
    </source>
</evidence>
<dbReference type="EMBL" id="WBUI01000036">
    <property type="protein sequence ID" value="KAB2929149.1"/>
    <property type="molecule type" value="Genomic_DNA"/>
</dbReference>
<dbReference type="AlphaFoldDB" id="A0A833LZB6"/>
<reference evidence="1 2" key="1">
    <citation type="submission" date="2019-10" db="EMBL/GenBank/DDBJ databases">
        <title>Extracellular Electron Transfer in a Candidatus Methanoperedens spp. Enrichment Culture.</title>
        <authorList>
            <person name="Berger S."/>
            <person name="Rangel Shaw D."/>
            <person name="Berben T."/>
            <person name="In 'T Zandt M."/>
            <person name="Frank J."/>
            <person name="Reimann J."/>
            <person name="Jetten M.S.M."/>
            <person name="Welte C.U."/>
        </authorList>
    </citation>
    <scope>NUCLEOTIDE SEQUENCE [LARGE SCALE GENOMIC DNA]</scope>
    <source>
        <strain evidence="1">SB12</strain>
    </source>
</reference>
<name>A0A833LZB6_9LEPT</name>
<gene>
    <name evidence="1" type="ORF">F9K24_20710</name>
</gene>